<name>A0A0C2CP37_9BILA</name>
<evidence type="ECO:0000313" key="2">
    <source>
        <dbReference type="Proteomes" id="UP000054047"/>
    </source>
</evidence>
<dbReference type="EMBL" id="KN733074">
    <property type="protein sequence ID" value="KIH58478.1"/>
    <property type="molecule type" value="Genomic_DNA"/>
</dbReference>
<keyword evidence="2" id="KW-1185">Reference proteome</keyword>
<proteinExistence type="predicted"/>
<sequence length="67" mass="7384">MTRVSVLSTPATTEQLRQWILANRKSIYGENSITDGDLAGTILRVASNISSTPAWQFVCNDAKEFLP</sequence>
<protein>
    <submittedName>
        <fullName evidence="1">Uncharacterized protein</fullName>
    </submittedName>
</protein>
<dbReference type="AlphaFoldDB" id="A0A0C2CP37"/>
<organism evidence="1 2">
    <name type="scientific">Ancylostoma duodenale</name>
    <dbReference type="NCBI Taxonomy" id="51022"/>
    <lineage>
        <taxon>Eukaryota</taxon>
        <taxon>Metazoa</taxon>
        <taxon>Ecdysozoa</taxon>
        <taxon>Nematoda</taxon>
        <taxon>Chromadorea</taxon>
        <taxon>Rhabditida</taxon>
        <taxon>Rhabditina</taxon>
        <taxon>Rhabditomorpha</taxon>
        <taxon>Strongyloidea</taxon>
        <taxon>Ancylostomatidae</taxon>
        <taxon>Ancylostomatinae</taxon>
        <taxon>Ancylostoma</taxon>
    </lineage>
</organism>
<gene>
    <name evidence="1" type="ORF">ANCDUO_11315</name>
</gene>
<evidence type="ECO:0000313" key="1">
    <source>
        <dbReference type="EMBL" id="KIH58478.1"/>
    </source>
</evidence>
<reference evidence="1 2" key="1">
    <citation type="submission" date="2013-12" db="EMBL/GenBank/DDBJ databases">
        <title>Draft genome of the parsitic nematode Ancylostoma duodenale.</title>
        <authorList>
            <person name="Mitreva M."/>
        </authorList>
    </citation>
    <scope>NUCLEOTIDE SEQUENCE [LARGE SCALE GENOMIC DNA]</scope>
    <source>
        <strain evidence="1 2">Zhejiang</strain>
    </source>
</reference>
<dbReference type="Proteomes" id="UP000054047">
    <property type="component" value="Unassembled WGS sequence"/>
</dbReference>
<accession>A0A0C2CP37</accession>